<dbReference type="OrthoDB" id="1684506at2"/>
<dbReference type="AlphaFoldDB" id="A0A1W2C6P1"/>
<dbReference type="RefSeq" id="WP_084576044.1">
    <property type="nucleotide sequence ID" value="NZ_CP155572.1"/>
</dbReference>
<sequence length="65" mass="7417">MPVINSGFTSFWFSDDMEEQVVVSSGEFLLLNANTRKVERLGATIEEAKETLKVLGRFEDFPDFQ</sequence>
<reference evidence="1 2" key="1">
    <citation type="submission" date="2017-04" db="EMBL/GenBank/DDBJ databases">
        <authorList>
            <person name="Afonso C.L."/>
            <person name="Miller P.J."/>
            <person name="Scott M.A."/>
            <person name="Spackman E."/>
            <person name="Goraichik I."/>
            <person name="Dimitrov K.M."/>
            <person name="Suarez D.L."/>
            <person name="Swayne D.E."/>
        </authorList>
    </citation>
    <scope>NUCLEOTIDE SEQUENCE [LARGE SCALE GENOMIC DNA]</scope>
    <source>
        <strain evidence="1 2">DSM 5090</strain>
    </source>
</reference>
<dbReference type="Proteomes" id="UP000192738">
    <property type="component" value="Unassembled WGS sequence"/>
</dbReference>
<evidence type="ECO:0000313" key="2">
    <source>
        <dbReference type="Proteomes" id="UP000192738"/>
    </source>
</evidence>
<organism evidence="1 2">
    <name type="scientific">Sporomusa malonica</name>
    <dbReference type="NCBI Taxonomy" id="112901"/>
    <lineage>
        <taxon>Bacteria</taxon>
        <taxon>Bacillati</taxon>
        <taxon>Bacillota</taxon>
        <taxon>Negativicutes</taxon>
        <taxon>Selenomonadales</taxon>
        <taxon>Sporomusaceae</taxon>
        <taxon>Sporomusa</taxon>
    </lineage>
</organism>
<evidence type="ECO:0000313" key="1">
    <source>
        <dbReference type="EMBL" id="SMC80358.1"/>
    </source>
</evidence>
<dbReference type="EMBL" id="FWXI01000009">
    <property type="protein sequence ID" value="SMC80358.1"/>
    <property type="molecule type" value="Genomic_DNA"/>
</dbReference>
<accession>A0A1W2C6P1</accession>
<name>A0A1W2C6P1_9FIRM</name>
<gene>
    <name evidence="1" type="ORF">SAMN04488500_109146</name>
</gene>
<proteinExistence type="predicted"/>
<protein>
    <submittedName>
        <fullName evidence="1">Uncharacterized protein</fullName>
    </submittedName>
</protein>
<keyword evidence="2" id="KW-1185">Reference proteome</keyword>